<protein>
    <recommendedName>
        <fullName evidence="1">HNH domain-containing protein</fullName>
    </recommendedName>
</protein>
<dbReference type="Proteomes" id="UP000075573">
    <property type="component" value="Unassembled WGS sequence"/>
</dbReference>
<evidence type="ECO:0000259" key="1">
    <source>
        <dbReference type="Pfam" id="PF01844"/>
    </source>
</evidence>
<dbReference type="AlphaFoldDB" id="A0A149QY07"/>
<evidence type="ECO:0000313" key="3">
    <source>
        <dbReference type="Proteomes" id="UP000075573"/>
    </source>
</evidence>
<dbReference type="InterPro" id="IPR002711">
    <property type="entry name" value="HNH"/>
</dbReference>
<dbReference type="GO" id="GO:0003676">
    <property type="term" value="F:nucleic acid binding"/>
    <property type="evidence" value="ECO:0007669"/>
    <property type="project" value="InterPro"/>
</dbReference>
<gene>
    <name evidence="2" type="ORF">AD929_03655</name>
</gene>
<dbReference type="EMBL" id="LHZB01000101">
    <property type="protein sequence ID" value="KXV02206.1"/>
    <property type="molecule type" value="Genomic_DNA"/>
</dbReference>
<dbReference type="PATRIC" id="fig|442.7.peg.3219"/>
<name>A0A149QY07_9PROT</name>
<dbReference type="GO" id="GO:0004519">
    <property type="term" value="F:endonuclease activity"/>
    <property type="evidence" value="ECO:0007669"/>
    <property type="project" value="InterPro"/>
</dbReference>
<dbReference type="InterPro" id="IPR003615">
    <property type="entry name" value="HNH_nuc"/>
</dbReference>
<evidence type="ECO:0000313" key="2">
    <source>
        <dbReference type="EMBL" id="KXV02206.1"/>
    </source>
</evidence>
<reference evidence="2 3" key="1">
    <citation type="submission" date="2015-06" db="EMBL/GenBank/DDBJ databases">
        <title>Improved classification and identification of acetic acid bacteria using matrix-assisted laser desorption/ionization time-of-flight mass spectrometry; Gluconobacter nephelii and Gluconobacter uchimurae are later heterotypic synonyms of Gluconobacter japonicus and Gluconobacter oxydans, respectively.</title>
        <authorList>
            <person name="Li L."/>
            <person name="Cleenwerck I."/>
            <person name="De Vuyst L."/>
            <person name="Vandamme P."/>
        </authorList>
    </citation>
    <scope>NUCLEOTIDE SEQUENCE [LARGE SCALE GENOMIC DNA]</scope>
    <source>
        <strain evidence="2 3">LMG 1764</strain>
    </source>
</reference>
<dbReference type="GO" id="GO:0008270">
    <property type="term" value="F:zinc ion binding"/>
    <property type="evidence" value="ECO:0007669"/>
    <property type="project" value="InterPro"/>
</dbReference>
<dbReference type="Gene3D" id="1.10.30.50">
    <property type="match status" value="1"/>
</dbReference>
<comment type="caution">
    <text evidence="2">The sequence shown here is derived from an EMBL/GenBank/DDBJ whole genome shotgun (WGS) entry which is preliminary data.</text>
</comment>
<sequence>MMSTRKNLPSPWAIYSYWADRHADLHQDTEGSVPVTELVINSRRNRAGDVISAHIGCFACGRPETQRAHIRARCVGGEDTVENLHLLCRGCHAETELLDGEPYWRWLKNQCREPFLEHYARRRAFPDWATLCRTLSCLLTSLPWDHHAFPSALAVTSWEENRERMIAQGYDPLFMRDVMMAIEDMLSSGDCTWLPRSLGAMAMKNFRPSTSHRVRQAARPLTEYKAVPALNTARVHASSEARRKKANAFAHQHGPTLMDFCSIDARTAAEMMMASEVLTPSGRLEWTPTMVKGVLKRYAALVDEGLA</sequence>
<feature type="domain" description="HNH" evidence="1">
    <location>
        <begin position="57"/>
        <end position="93"/>
    </location>
</feature>
<dbReference type="RefSeq" id="WP_062494449.1">
    <property type="nucleotide sequence ID" value="NZ_LHZB01000101.1"/>
</dbReference>
<organism evidence="2 3">
    <name type="scientific">Gluconobacter potus</name>
    <dbReference type="NCBI Taxonomy" id="2724927"/>
    <lineage>
        <taxon>Bacteria</taxon>
        <taxon>Pseudomonadati</taxon>
        <taxon>Pseudomonadota</taxon>
        <taxon>Alphaproteobacteria</taxon>
        <taxon>Acetobacterales</taxon>
        <taxon>Acetobacteraceae</taxon>
        <taxon>Gluconobacter</taxon>
    </lineage>
</organism>
<dbReference type="Pfam" id="PF01844">
    <property type="entry name" value="HNH"/>
    <property type="match status" value="1"/>
</dbReference>
<accession>A0A149QY07</accession>
<dbReference type="CDD" id="cd00085">
    <property type="entry name" value="HNHc"/>
    <property type="match status" value="1"/>
</dbReference>
<proteinExistence type="predicted"/>